<reference evidence="1" key="1">
    <citation type="submission" date="2019-12" db="EMBL/GenBank/DDBJ databases">
        <title>High-Quality draft genome sequences of three cyanobacteria isolated from the limestone walls of the Old Cathedral of Coimbra.</title>
        <authorList>
            <person name="Tiago I."/>
            <person name="Soares F."/>
            <person name="Portugal A."/>
        </authorList>
    </citation>
    <scope>NUCLEOTIDE SEQUENCE</scope>
    <source>
        <strain evidence="1">A</strain>
    </source>
</reference>
<keyword evidence="2" id="KW-1185">Reference proteome</keyword>
<protein>
    <submittedName>
        <fullName evidence="1">Uncharacterized protein</fullName>
    </submittedName>
</protein>
<evidence type="ECO:0000313" key="2">
    <source>
        <dbReference type="Proteomes" id="UP000646053"/>
    </source>
</evidence>
<accession>A0A8J8CN72</accession>
<dbReference type="AlphaFoldDB" id="A0A8J8CN72"/>
<name>A0A8J8CN72_9CYAN</name>
<evidence type="ECO:0000313" key="1">
    <source>
        <dbReference type="EMBL" id="NDJ18107.1"/>
    </source>
</evidence>
<sequence length="163" mass="18485">MDKVLNTERSVELARLIKSKAKASFENAAKAIALVEGAHYVQGFLVFAGAPHKPIEHSWLELSSSQDEQPNTYIIDPSFPHFNRKPEELYYFSAQHLTAKRLKAAIEEAREDYPEDDPLPIYGSMPYEYYGDLMLGGKEYLEAFEAAQEMCRALNRPKSNGKP</sequence>
<dbReference type="RefSeq" id="WP_162423634.1">
    <property type="nucleotide sequence ID" value="NZ_WVIE01000013.1"/>
</dbReference>
<comment type="caution">
    <text evidence="1">The sequence shown here is derived from an EMBL/GenBank/DDBJ whole genome shotgun (WGS) entry which is preliminary data.</text>
</comment>
<proteinExistence type="predicted"/>
<dbReference type="EMBL" id="WVIE01000013">
    <property type="protein sequence ID" value="NDJ18107.1"/>
    <property type="molecule type" value="Genomic_DNA"/>
</dbReference>
<dbReference type="Proteomes" id="UP000646053">
    <property type="component" value="Unassembled WGS sequence"/>
</dbReference>
<gene>
    <name evidence="1" type="ORF">GS601_12545</name>
</gene>
<organism evidence="1 2">
    <name type="scientific">Myxacorys almedinensis A</name>
    <dbReference type="NCBI Taxonomy" id="2690445"/>
    <lineage>
        <taxon>Bacteria</taxon>
        <taxon>Bacillati</taxon>
        <taxon>Cyanobacteriota</taxon>
        <taxon>Cyanophyceae</taxon>
        <taxon>Leptolyngbyales</taxon>
        <taxon>Leptolyngbyaceae</taxon>
        <taxon>Myxacorys</taxon>
        <taxon>Myxacorys almedinensis</taxon>
    </lineage>
</organism>